<organism evidence="2 3">
    <name type="scientific">Bacillus phage vB_BanS_Chewbecca</name>
    <dbReference type="NCBI Taxonomy" id="2894786"/>
    <lineage>
        <taxon>Viruses</taxon>
        <taxon>Duplodnaviria</taxon>
        <taxon>Heunggongvirae</taxon>
        <taxon>Uroviricota</taxon>
        <taxon>Caudoviricetes</taxon>
        <taxon>Joanripponvirinae</taxon>
        <taxon>Tsamsavirus</taxon>
        <taxon>Tsamsavirus chewbecca</taxon>
    </lineage>
</organism>
<keyword evidence="3" id="KW-1185">Reference proteome</keyword>
<evidence type="ECO:0000313" key="2">
    <source>
        <dbReference type="EMBL" id="UGO46202.1"/>
    </source>
</evidence>
<dbReference type="Proteomes" id="UP000827751">
    <property type="component" value="Segment"/>
</dbReference>
<sequence length="111" mass="12951">MEKKEVVVAYGGRGVFPNSELVGKLREETLKVWTPETKNLASEIPQDEEVQTLEEAIEEVARENGLTVEEVKEYLHKFQRDLYKKYTKKKVDKTKAKAKRKQAKKSKKKNR</sequence>
<gene>
    <name evidence="2" type="ORF">CHEWBECCA_119</name>
</gene>
<evidence type="ECO:0000313" key="3">
    <source>
        <dbReference type="Proteomes" id="UP000827751"/>
    </source>
</evidence>
<name>A0AAE9CAW6_9CAUD</name>
<reference evidence="2 3" key="1">
    <citation type="submission" date="2021-10" db="EMBL/GenBank/DDBJ databases">
        <authorList>
            <person name="Lavering E.D."/>
            <person name="James R."/>
            <person name="Fairhom J.D."/>
            <person name="Ogilvie B.H."/>
            <person name="Thurgood T.L."/>
            <person name="Robison R.A."/>
            <person name="Grose J.H."/>
        </authorList>
    </citation>
    <scope>NUCLEOTIDE SEQUENCE [LARGE SCALE GENOMIC DNA]</scope>
</reference>
<proteinExistence type="predicted"/>
<feature type="region of interest" description="Disordered" evidence="1">
    <location>
        <begin position="90"/>
        <end position="111"/>
    </location>
</feature>
<accession>A0AAE9CAW6</accession>
<dbReference type="EMBL" id="OK499972">
    <property type="protein sequence ID" value="UGO46202.1"/>
    <property type="molecule type" value="Genomic_DNA"/>
</dbReference>
<protein>
    <submittedName>
        <fullName evidence="2">Uncharacterized protein</fullName>
    </submittedName>
</protein>
<evidence type="ECO:0000256" key="1">
    <source>
        <dbReference type="SAM" id="MobiDB-lite"/>
    </source>
</evidence>